<evidence type="ECO:0000256" key="3">
    <source>
        <dbReference type="ARBA" id="ARBA00022516"/>
    </source>
</evidence>
<evidence type="ECO:0000256" key="15">
    <source>
        <dbReference type="ARBA" id="ARBA00060638"/>
    </source>
</evidence>
<dbReference type="PROSITE" id="PS01018">
    <property type="entry name" value="STEROL_REDUCT_2"/>
    <property type="match status" value="1"/>
</dbReference>
<evidence type="ECO:0000256" key="11">
    <source>
        <dbReference type="ARBA" id="ARBA00023136"/>
    </source>
</evidence>
<keyword evidence="13 16" id="KW-0753">Steroid metabolism</keyword>
<dbReference type="PANTHER" id="PTHR21257:SF52">
    <property type="entry name" value="DELTA(14)-STEROL REDUCTASE TM7SF2"/>
    <property type="match status" value="1"/>
</dbReference>
<keyword evidence="5" id="KW-0521">NADP</keyword>
<dbReference type="Pfam" id="PF01222">
    <property type="entry name" value="ERG4_ERG24"/>
    <property type="match status" value="1"/>
</dbReference>
<comment type="caution">
    <text evidence="16">Lacks conserved residue(s) required for the propagation of feature annotation.</text>
</comment>
<protein>
    <recommendedName>
        <fullName evidence="16">Delta(14)-sterol reductase</fullName>
    </recommendedName>
    <alternativeName>
        <fullName evidence="16">C-14 sterol reductase</fullName>
    </alternativeName>
    <alternativeName>
        <fullName evidence="16">Sterol C14-reductase</fullName>
    </alternativeName>
</protein>
<comment type="pathway">
    <text evidence="15">Steroid biosynthesis; zymosterol biosynthesis; zymosterol from lanosterol: step 2/6.</text>
</comment>
<evidence type="ECO:0000256" key="2">
    <source>
        <dbReference type="ARBA" id="ARBA00005402"/>
    </source>
</evidence>
<comment type="subcellular location">
    <subcellularLocation>
        <location evidence="1">Membrane</location>
        <topology evidence="1">Multi-pass membrane protein</topology>
    </subcellularLocation>
</comment>
<keyword evidence="3 16" id="KW-0444">Lipid biosynthesis</keyword>
<dbReference type="GO" id="GO:0050613">
    <property type="term" value="F:Delta14-sterol reductase activity"/>
    <property type="evidence" value="ECO:0007669"/>
    <property type="project" value="UniProtKB-EC"/>
</dbReference>
<keyword evidence="8 16" id="KW-0560">Oxidoreductase</keyword>
<dbReference type="FunFam" id="1.20.120.1630:FF:000009">
    <property type="entry name" value="C-14 sterol reductase"/>
    <property type="match status" value="1"/>
</dbReference>
<feature type="transmembrane region" description="Helical" evidence="16">
    <location>
        <begin position="103"/>
        <end position="125"/>
    </location>
</feature>
<comment type="similarity">
    <text evidence="2 16">Belongs to the ERG4/ERG24 family.</text>
</comment>
<dbReference type="STRING" id="1051890.A0A3N4LGS6"/>
<dbReference type="FunCoup" id="A0A3N4LGS6">
    <property type="interactions" value="474"/>
</dbReference>
<sequence length="427" mass="48264">MASHKYEFFGPPGAFVVTTSISIITYLTYFLLTPSGSPPPAFLSSPLTYLQTALSTSSLFHLPTLALFLAYFGFTVLLQYILPGPLVPGVVLANGKHNLYKLNALYTSLTIFSLLAGATLFFGGANWVGWVYLWDHHLHLITALNLFCISLSTFLYIYSLRPGPHLLAEGGTSPSPLFNWFIGRELNPRPLLSFLDLKSFCELRPGLTLWIILNISNTMHQLRTTGSITDSMILVNLFQGWYVLDSHFHEPAVLTTMDITTDGFGHMLVFGDLAWLPITYSIQTRYLALNPVHLGPLGVLSVLAINGLGYYIFRASNSQKNLFRTNPSDPKVAHLKTLQTKRGTKLLISGWWGTSRHINYLGDWVMAWAWCLPTGFGTPLTYFYVVYFAILLLHRERRDDEACERKYGEDWGVYRRIVRWRIMPGVY</sequence>
<comment type="catalytic activity">
    <reaction evidence="14">
        <text>4,4-dimethyl-5alpha-cholesta-8,24-dien-3beta-ol + NADP(+) = 4,4-dimethyl-5alpha-cholesta-8,14,24-trien-3beta-ol + NADPH + H(+)</text>
        <dbReference type="Rhea" id="RHEA:18561"/>
        <dbReference type="ChEBI" id="CHEBI:15378"/>
        <dbReference type="ChEBI" id="CHEBI:17813"/>
        <dbReference type="ChEBI" id="CHEBI:18364"/>
        <dbReference type="ChEBI" id="CHEBI:57783"/>
        <dbReference type="ChEBI" id="CHEBI:58349"/>
        <dbReference type="EC" id="1.3.1.70"/>
    </reaction>
    <physiologicalReaction direction="right-to-left" evidence="14">
        <dbReference type="Rhea" id="RHEA:18563"/>
    </physiologicalReaction>
</comment>
<accession>A0A3N4LGS6</accession>
<evidence type="ECO:0000256" key="4">
    <source>
        <dbReference type="ARBA" id="ARBA00022692"/>
    </source>
</evidence>
<dbReference type="PANTHER" id="PTHR21257">
    <property type="entry name" value="DELTA(14)-STEROL REDUCTASE"/>
    <property type="match status" value="1"/>
</dbReference>
<feature type="transmembrane region" description="Helical" evidence="16">
    <location>
        <begin position="137"/>
        <end position="158"/>
    </location>
</feature>
<feature type="transmembrane region" description="Helical" evidence="16">
    <location>
        <begin position="367"/>
        <end position="393"/>
    </location>
</feature>
<keyword evidence="12 16" id="KW-1207">Sterol metabolism</keyword>
<feature type="transmembrane region" description="Helical" evidence="16">
    <location>
        <begin position="12"/>
        <end position="32"/>
    </location>
</feature>
<dbReference type="InterPro" id="IPR001171">
    <property type="entry name" value="ERG24_DHCR-like"/>
</dbReference>
<evidence type="ECO:0000256" key="16">
    <source>
        <dbReference type="RuleBase" id="RU369120"/>
    </source>
</evidence>
<evidence type="ECO:0000256" key="10">
    <source>
        <dbReference type="ARBA" id="ARBA00023098"/>
    </source>
</evidence>
<feature type="transmembrane region" description="Helical" evidence="16">
    <location>
        <begin position="294"/>
        <end position="313"/>
    </location>
</feature>
<feature type="transmembrane region" description="Helical" evidence="16">
    <location>
        <begin position="59"/>
        <end position="82"/>
    </location>
</feature>
<dbReference type="EMBL" id="ML121556">
    <property type="protein sequence ID" value="RPB21936.1"/>
    <property type="molecule type" value="Genomic_DNA"/>
</dbReference>
<evidence type="ECO:0000313" key="18">
    <source>
        <dbReference type="Proteomes" id="UP000267821"/>
    </source>
</evidence>
<keyword evidence="9 16" id="KW-0756">Sterol biosynthesis</keyword>
<keyword evidence="11 16" id="KW-0472">Membrane</keyword>
<dbReference type="Proteomes" id="UP000267821">
    <property type="component" value="Unassembled WGS sequence"/>
</dbReference>
<keyword evidence="18" id="KW-1185">Reference proteome</keyword>
<dbReference type="AlphaFoldDB" id="A0A3N4LGS6"/>
<evidence type="ECO:0000256" key="12">
    <source>
        <dbReference type="ARBA" id="ARBA00023166"/>
    </source>
</evidence>
<evidence type="ECO:0000256" key="6">
    <source>
        <dbReference type="ARBA" id="ARBA00022955"/>
    </source>
</evidence>
<dbReference type="InterPro" id="IPR018083">
    <property type="entry name" value="Sterol_reductase_CS"/>
</dbReference>
<keyword evidence="6 16" id="KW-0752">Steroid biosynthesis</keyword>
<dbReference type="GO" id="GO:0005789">
    <property type="term" value="C:endoplasmic reticulum membrane"/>
    <property type="evidence" value="ECO:0007669"/>
    <property type="project" value="TreeGrafter"/>
</dbReference>
<evidence type="ECO:0000313" key="17">
    <source>
        <dbReference type="EMBL" id="RPB21936.1"/>
    </source>
</evidence>
<keyword evidence="10 16" id="KW-0443">Lipid metabolism</keyword>
<evidence type="ECO:0000256" key="8">
    <source>
        <dbReference type="ARBA" id="ARBA00023002"/>
    </source>
</evidence>
<proteinExistence type="inferred from homology"/>
<dbReference type="InParanoid" id="A0A3N4LGS6"/>
<dbReference type="Gene3D" id="1.20.120.1630">
    <property type="match status" value="1"/>
</dbReference>
<keyword evidence="4 16" id="KW-0812">Transmembrane</keyword>
<evidence type="ECO:0000256" key="1">
    <source>
        <dbReference type="ARBA" id="ARBA00004141"/>
    </source>
</evidence>
<reference evidence="17 18" key="1">
    <citation type="journal article" date="2018" name="Nat. Ecol. Evol.">
        <title>Pezizomycetes genomes reveal the molecular basis of ectomycorrhizal truffle lifestyle.</title>
        <authorList>
            <person name="Murat C."/>
            <person name="Payen T."/>
            <person name="Noel B."/>
            <person name="Kuo A."/>
            <person name="Morin E."/>
            <person name="Chen J."/>
            <person name="Kohler A."/>
            <person name="Krizsan K."/>
            <person name="Balestrini R."/>
            <person name="Da Silva C."/>
            <person name="Montanini B."/>
            <person name="Hainaut M."/>
            <person name="Levati E."/>
            <person name="Barry K.W."/>
            <person name="Belfiori B."/>
            <person name="Cichocki N."/>
            <person name="Clum A."/>
            <person name="Dockter R.B."/>
            <person name="Fauchery L."/>
            <person name="Guy J."/>
            <person name="Iotti M."/>
            <person name="Le Tacon F."/>
            <person name="Lindquist E.A."/>
            <person name="Lipzen A."/>
            <person name="Malagnac F."/>
            <person name="Mello A."/>
            <person name="Molinier V."/>
            <person name="Miyauchi S."/>
            <person name="Poulain J."/>
            <person name="Riccioni C."/>
            <person name="Rubini A."/>
            <person name="Sitrit Y."/>
            <person name="Splivallo R."/>
            <person name="Traeger S."/>
            <person name="Wang M."/>
            <person name="Zifcakova L."/>
            <person name="Wipf D."/>
            <person name="Zambonelli A."/>
            <person name="Paolocci F."/>
            <person name="Nowrousian M."/>
            <person name="Ottonello S."/>
            <person name="Baldrian P."/>
            <person name="Spatafora J.W."/>
            <person name="Henrissat B."/>
            <person name="Nagy L.G."/>
            <person name="Aury J.M."/>
            <person name="Wincker P."/>
            <person name="Grigoriev I.V."/>
            <person name="Bonfante P."/>
            <person name="Martin F.M."/>
        </authorList>
    </citation>
    <scope>NUCLEOTIDE SEQUENCE [LARGE SCALE GENOMIC DNA]</scope>
    <source>
        <strain evidence="17 18">ATCC MYA-4762</strain>
    </source>
</reference>
<evidence type="ECO:0000256" key="14">
    <source>
        <dbReference type="ARBA" id="ARBA00052254"/>
    </source>
</evidence>
<dbReference type="GO" id="GO:0006696">
    <property type="term" value="P:ergosterol biosynthetic process"/>
    <property type="evidence" value="ECO:0007669"/>
    <property type="project" value="UniProtKB-ARBA"/>
</dbReference>
<organism evidence="17 18">
    <name type="scientific">Terfezia boudieri ATCC MYA-4762</name>
    <dbReference type="NCBI Taxonomy" id="1051890"/>
    <lineage>
        <taxon>Eukaryota</taxon>
        <taxon>Fungi</taxon>
        <taxon>Dikarya</taxon>
        <taxon>Ascomycota</taxon>
        <taxon>Pezizomycotina</taxon>
        <taxon>Pezizomycetes</taxon>
        <taxon>Pezizales</taxon>
        <taxon>Pezizaceae</taxon>
        <taxon>Terfezia</taxon>
    </lineage>
</organism>
<evidence type="ECO:0000256" key="5">
    <source>
        <dbReference type="ARBA" id="ARBA00022857"/>
    </source>
</evidence>
<dbReference type="OrthoDB" id="10262235at2759"/>
<evidence type="ECO:0000256" key="7">
    <source>
        <dbReference type="ARBA" id="ARBA00022989"/>
    </source>
</evidence>
<evidence type="ECO:0000256" key="13">
    <source>
        <dbReference type="ARBA" id="ARBA00023221"/>
    </source>
</evidence>
<gene>
    <name evidence="17" type="ORF">L211DRAFT_412182</name>
</gene>
<name>A0A3N4LGS6_9PEZI</name>
<keyword evidence="7 16" id="KW-1133">Transmembrane helix</keyword>
<evidence type="ECO:0000256" key="9">
    <source>
        <dbReference type="ARBA" id="ARBA00023011"/>
    </source>
</evidence>